<feature type="region of interest" description="Disordered" evidence="1">
    <location>
        <begin position="418"/>
        <end position="485"/>
    </location>
</feature>
<reference evidence="2" key="1">
    <citation type="submission" date="2023-10" db="EMBL/GenBank/DDBJ databases">
        <authorList>
            <person name="Chen Y."/>
            <person name="Shah S."/>
            <person name="Dougan E. K."/>
            <person name="Thang M."/>
            <person name="Chan C."/>
        </authorList>
    </citation>
    <scope>NUCLEOTIDE SEQUENCE [LARGE SCALE GENOMIC DNA]</scope>
</reference>
<protein>
    <submittedName>
        <fullName evidence="2">Uncharacterized protein</fullName>
    </submittedName>
</protein>
<evidence type="ECO:0000313" key="2">
    <source>
        <dbReference type="EMBL" id="CAK0823088.1"/>
    </source>
</evidence>
<keyword evidence="3" id="KW-1185">Reference proteome</keyword>
<feature type="compositionally biased region" description="Low complexity" evidence="1">
    <location>
        <begin position="433"/>
        <end position="449"/>
    </location>
</feature>
<organism evidence="2 3">
    <name type="scientific">Prorocentrum cordatum</name>
    <dbReference type="NCBI Taxonomy" id="2364126"/>
    <lineage>
        <taxon>Eukaryota</taxon>
        <taxon>Sar</taxon>
        <taxon>Alveolata</taxon>
        <taxon>Dinophyceae</taxon>
        <taxon>Prorocentrales</taxon>
        <taxon>Prorocentraceae</taxon>
        <taxon>Prorocentrum</taxon>
    </lineage>
</organism>
<gene>
    <name evidence="2" type="ORF">PCOR1329_LOCUS23933</name>
</gene>
<evidence type="ECO:0000313" key="3">
    <source>
        <dbReference type="Proteomes" id="UP001189429"/>
    </source>
</evidence>
<feature type="non-terminal residue" evidence="2">
    <location>
        <position position="485"/>
    </location>
</feature>
<accession>A0ABN9RX44</accession>
<name>A0ABN9RX44_9DINO</name>
<sequence length="485" mass="50854">MLNFSLDHLSSAGWPENLENLEVQCRCIFVGLDAGVQPAPPLEVDPAWAARNIQGLETRLQHAPWGRARSGAAAANGTIFGATHVPAGGGELVSRGALGIAEASRAEGAGAIVSACTAPCPLPWPACSTRRASAVPAAWSSWLCRSPSSAWSSVGLYRLPPPALRSRCVSAVPTAWSSQVLLAPVAALFPSEATLALGRTPSSQNVRRLRRLRAQALLADFGGLPPRPPSEYLRRRRLEFIETHSSTAGVPGPSVGRVPAVCERCREARPCTARAPPAVGAQQGPQGAAAWPSKCYALHEVLRPWARFQALVGADQVGAELAVSRGLDDEVEAFAGIRHVDGVATDAVHLYQATPIMAPRVTTSDDDPMADIAPAFCFLVGTVAKAALVGELAQGGSQCPEGQDTADRVFENSLLERATPEPADQEPPELPVGAAKGAGAEGPKACAPELVPSEVVLSRRCSPPPRERSGGRRARPPARGPGQRR</sequence>
<dbReference type="Proteomes" id="UP001189429">
    <property type="component" value="Unassembled WGS sequence"/>
</dbReference>
<dbReference type="EMBL" id="CAUYUJ010008169">
    <property type="protein sequence ID" value="CAK0823088.1"/>
    <property type="molecule type" value="Genomic_DNA"/>
</dbReference>
<comment type="caution">
    <text evidence="2">The sequence shown here is derived from an EMBL/GenBank/DDBJ whole genome shotgun (WGS) entry which is preliminary data.</text>
</comment>
<evidence type="ECO:0000256" key="1">
    <source>
        <dbReference type="SAM" id="MobiDB-lite"/>
    </source>
</evidence>
<proteinExistence type="predicted"/>
<feature type="compositionally biased region" description="Basic residues" evidence="1">
    <location>
        <begin position="471"/>
        <end position="485"/>
    </location>
</feature>